<dbReference type="InterPro" id="IPR007899">
    <property type="entry name" value="CHAD_dom"/>
</dbReference>
<reference evidence="4" key="1">
    <citation type="journal article" date="2019" name="Int. J. Syst. Evol. Microbiol.">
        <title>The Global Catalogue of Microorganisms (GCM) 10K type strain sequencing project: providing services to taxonomists for standard genome sequencing and annotation.</title>
        <authorList>
            <consortium name="The Broad Institute Genomics Platform"/>
            <consortium name="The Broad Institute Genome Sequencing Center for Infectious Disease"/>
            <person name="Wu L."/>
            <person name="Ma J."/>
        </authorList>
    </citation>
    <scope>NUCLEOTIDE SEQUENCE [LARGE SCALE GENOMIC DNA]</scope>
    <source>
        <strain evidence="4">JCM 13250</strain>
    </source>
</reference>
<dbReference type="Gene3D" id="1.40.20.10">
    <property type="entry name" value="CHAD domain"/>
    <property type="match status" value="1"/>
</dbReference>
<feature type="region of interest" description="Disordered" evidence="1">
    <location>
        <begin position="196"/>
        <end position="216"/>
    </location>
</feature>
<protein>
    <submittedName>
        <fullName evidence="3">CYTH and CHAD domain-containing protein</fullName>
    </submittedName>
</protein>
<dbReference type="Gene3D" id="2.40.320.10">
    <property type="entry name" value="Hypothetical Protein Pfu-838710-001"/>
    <property type="match status" value="1"/>
</dbReference>
<keyword evidence="4" id="KW-1185">Reference proteome</keyword>
<dbReference type="CDD" id="cd07374">
    <property type="entry name" value="CYTH-like_Pase"/>
    <property type="match status" value="1"/>
</dbReference>
<proteinExistence type="predicted"/>
<dbReference type="PANTHER" id="PTHR39339">
    <property type="entry name" value="SLR1444 PROTEIN"/>
    <property type="match status" value="1"/>
</dbReference>
<feature type="domain" description="CHAD" evidence="2">
    <location>
        <begin position="212"/>
        <end position="504"/>
    </location>
</feature>
<organism evidence="3 4">
    <name type="scientific">Luedemannella flava</name>
    <dbReference type="NCBI Taxonomy" id="349316"/>
    <lineage>
        <taxon>Bacteria</taxon>
        <taxon>Bacillati</taxon>
        <taxon>Actinomycetota</taxon>
        <taxon>Actinomycetes</taxon>
        <taxon>Micromonosporales</taxon>
        <taxon>Micromonosporaceae</taxon>
        <taxon>Luedemannella</taxon>
    </lineage>
</organism>
<dbReference type="SMART" id="SM00880">
    <property type="entry name" value="CHAD"/>
    <property type="match status" value="1"/>
</dbReference>
<dbReference type="InterPro" id="IPR023577">
    <property type="entry name" value="CYTH_domain"/>
</dbReference>
<dbReference type="InterPro" id="IPR033469">
    <property type="entry name" value="CYTH-like_dom_sf"/>
</dbReference>
<evidence type="ECO:0000256" key="1">
    <source>
        <dbReference type="SAM" id="MobiDB-lite"/>
    </source>
</evidence>
<accession>A0ABP4Z2A9</accession>
<dbReference type="EMBL" id="BAAALT010000288">
    <property type="protein sequence ID" value="GAA1835277.1"/>
    <property type="molecule type" value="Genomic_DNA"/>
</dbReference>
<gene>
    <name evidence="3" type="ORF">GCM10009682_61860</name>
</gene>
<name>A0ABP4Z2A9_9ACTN</name>
<dbReference type="PANTHER" id="PTHR39339:SF1">
    <property type="entry name" value="CHAD DOMAIN-CONTAINING PROTEIN"/>
    <property type="match status" value="1"/>
</dbReference>
<dbReference type="Pfam" id="PF01928">
    <property type="entry name" value="CYTH"/>
    <property type="match status" value="1"/>
</dbReference>
<sequence>MLEEERKFEVDARFAMPDLTPHLPAGGRIIARPPLRLRATYYDTADLRLARAGASLRHRRGDDEPWTVKLPTATPGVRHEISRSGPAAQPPQFLLDLVLALTRGAPVAPVGSLSTVRRAYQLLDADDQMLVEVVDDAVSVLHDRRVRQTFREVEAERKGGGRKLLGHVSKALLAAGARMGTDGFVPKHVRALGEEARQAPDWPAAPGRPGRKASAGEVVTTAVQRDIARIISHDPLVRLRAPVGDDDTAVHQMRVGCRRLRSDLRTFDVLVKRRWARALRDEVGWLARLLGAARDAEVLRARLRRTAEADTLATLDAAAVARIDADLAARHEEALTRLDEAMRGPRYLTLLETLLAAARAPQLTDRATEPAAVVLPHLIYKPWHRLAAGSRHDPGAGDLDPAARDEVWHAVRIHGKRARYATDAVADVLGGRAGDLAAALGSVQDLLGEHQDAVLAGESWLAIADGDPDDHVLAVTAGRLFERERAAVRAARTAFPGAWRRASRRRLTRWLYEGHG</sequence>
<comment type="caution">
    <text evidence="3">The sequence shown here is derived from an EMBL/GenBank/DDBJ whole genome shotgun (WGS) entry which is preliminary data.</text>
</comment>
<dbReference type="PROSITE" id="PS51708">
    <property type="entry name" value="CHAD"/>
    <property type="match status" value="1"/>
</dbReference>
<dbReference type="RefSeq" id="WP_344140166.1">
    <property type="nucleotide sequence ID" value="NZ_BAAALT010000288.1"/>
</dbReference>
<evidence type="ECO:0000313" key="3">
    <source>
        <dbReference type="EMBL" id="GAA1835277.1"/>
    </source>
</evidence>
<dbReference type="Pfam" id="PF05235">
    <property type="entry name" value="CHAD"/>
    <property type="match status" value="1"/>
</dbReference>
<dbReference type="SUPFAM" id="SSF55154">
    <property type="entry name" value="CYTH-like phosphatases"/>
    <property type="match status" value="1"/>
</dbReference>
<dbReference type="SMART" id="SM01118">
    <property type="entry name" value="CYTH"/>
    <property type="match status" value="1"/>
</dbReference>
<dbReference type="InterPro" id="IPR038186">
    <property type="entry name" value="CHAD_dom_sf"/>
</dbReference>
<dbReference type="Proteomes" id="UP001500218">
    <property type="component" value="Unassembled WGS sequence"/>
</dbReference>
<evidence type="ECO:0000313" key="4">
    <source>
        <dbReference type="Proteomes" id="UP001500218"/>
    </source>
</evidence>
<evidence type="ECO:0000259" key="2">
    <source>
        <dbReference type="PROSITE" id="PS51708"/>
    </source>
</evidence>